<dbReference type="InterPro" id="IPR053925">
    <property type="entry name" value="RecX_HTH_3rd"/>
</dbReference>
<evidence type="ECO:0000259" key="5">
    <source>
        <dbReference type="Pfam" id="PF02631"/>
    </source>
</evidence>
<evidence type="ECO:0000256" key="1">
    <source>
        <dbReference type="ARBA" id="ARBA00004496"/>
    </source>
</evidence>
<dbReference type="RefSeq" id="WP_038532542.1">
    <property type="nucleotide sequence ID" value="NZ_HG315671.1"/>
</dbReference>
<keyword evidence="4" id="KW-0963">Cytoplasm</keyword>
<dbReference type="Pfam" id="PF21981">
    <property type="entry name" value="RecX_HTH3"/>
    <property type="match status" value="1"/>
</dbReference>
<evidence type="ECO:0000313" key="8">
    <source>
        <dbReference type="Proteomes" id="UP000016160"/>
    </source>
</evidence>
<dbReference type="PANTHER" id="PTHR33602:SF1">
    <property type="entry name" value="REGULATORY PROTEIN RECX FAMILY PROTEIN"/>
    <property type="match status" value="1"/>
</dbReference>
<dbReference type="InterPro" id="IPR053924">
    <property type="entry name" value="RecX_HTH_2nd"/>
</dbReference>
<comment type="similarity">
    <text evidence="2">Belongs to the RecX family.</text>
</comment>
<dbReference type="InterPro" id="IPR003783">
    <property type="entry name" value="Regulatory_RecX"/>
</dbReference>
<dbReference type="GO" id="GO:0006282">
    <property type="term" value="P:regulation of DNA repair"/>
    <property type="evidence" value="ECO:0007669"/>
    <property type="project" value="InterPro"/>
</dbReference>
<dbReference type="OrthoDB" id="1523826at2"/>
<reference evidence="7 8" key="1">
    <citation type="journal article" date="2013" name="Appl. Environ. Microbiol.">
        <title>The genome of the alga-associated marine flavobacterium Formosa agariphila KMM 3901T reveals a broad potential for degradation of algal polysaccharides.</title>
        <authorList>
            <person name="Mann A.J."/>
            <person name="Hahnke R.L."/>
            <person name="Huang S."/>
            <person name="Werner J."/>
            <person name="Xing P."/>
            <person name="Barbeyron T."/>
            <person name="Huettel B."/>
            <person name="Stueber K."/>
            <person name="Reinhardt R."/>
            <person name="Harder J."/>
            <person name="Gloeckner F.O."/>
            <person name="Amann R.I."/>
            <person name="Teeling H."/>
        </authorList>
    </citation>
    <scope>NUCLEOTIDE SEQUENCE [LARGE SCALE GENOMIC DNA]</scope>
    <source>
        <strain evidence="8">DSM 15362 / KCTC 12365 / LMG 23005 / KMM 3901</strain>
    </source>
</reference>
<organism evidence="7 8">
    <name type="scientific">Formosa agariphila (strain DSM 15362 / KCTC 12365 / LMG 23005 / KMM 3901 / M-2Alg 35-1)</name>
    <dbReference type="NCBI Taxonomy" id="1347342"/>
    <lineage>
        <taxon>Bacteria</taxon>
        <taxon>Pseudomonadati</taxon>
        <taxon>Bacteroidota</taxon>
        <taxon>Flavobacteriia</taxon>
        <taxon>Flavobacteriales</taxon>
        <taxon>Flavobacteriaceae</taxon>
        <taxon>Formosa</taxon>
    </lineage>
</organism>
<feature type="domain" description="RecX second three-helical" evidence="5">
    <location>
        <begin position="58"/>
        <end position="99"/>
    </location>
</feature>
<dbReference type="Pfam" id="PF02631">
    <property type="entry name" value="RecX_HTH2"/>
    <property type="match status" value="1"/>
</dbReference>
<evidence type="ECO:0000259" key="6">
    <source>
        <dbReference type="Pfam" id="PF21981"/>
    </source>
</evidence>
<protein>
    <recommendedName>
        <fullName evidence="3">Regulatory protein RecX</fullName>
    </recommendedName>
</protein>
<dbReference type="HOGENOM" id="CLU_066607_5_0_10"/>
<feature type="domain" description="RecX third three-helical" evidence="6">
    <location>
        <begin position="113"/>
        <end position="150"/>
    </location>
</feature>
<dbReference type="Gene3D" id="1.10.10.10">
    <property type="entry name" value="Winged helix-like DNA-binding domain superfamily/Winged helix DNA-binding domain"/>
    <property type="match status" value="2"/>
</dbReference>
<gene>
    <name evidence="7" type="ORF">BN863_33430</name>
</gene>
<evidence type="ECO:0000256" key="3">
    <source>
        <dbReference type="ARBA" id="ARBA00018111"/>
    </source>
</evidence>
<dbReference type="GO" id="GO:0005737">
    <property type="term" value="C:cytoplasm"/>
    <property type="evidence" value="ECO:0007669"/>
    <property type="project" value="UniProtKB-SubCell"/>
</dbReference>
<name>T2KQN8_FORAG</name>
<sequence>MDTHKTYTVEEAKRALEHYCAYQERCHKEVQEKLRSIRMIPEAIDEVIVHLLNHNFLNEERFAKAYVRGKFKFKNWGRNRLTMELKRRQISRFNIQTGLKELDALDYYGVFDALAERKYNTIQESNKYKKKKKLADYLLYRGWESPMVYEKVNELIK</sequence>
<evidence type="ECO:0000313" key="7">
    <source>
        <dbReference type="EMBL" id="CDF81055.1"/>
    </source>
</evidence>
<dbReference type="PANTHER" id="PTHR33602">
    <property type="entry name" value="REGULATORY PROTEIN RECX FAMILY PROTEIN"/>
    <property type="match status" value="1"/>
</dbReference>
<accession>T2KQN8</accession>
<dbReference type="PATRIC" id="fig|1347342.6.peg.3371"/>
<comment type="subcellular location">
    <subcellularLocation>
        <location evidence="1">Cytoplasm</location>
    </subcellularLocation>
</comment>
<dbReference type="InterPro" id="IPR036388">
    <property type="entry name" value="WH-like_DNA-bd_sf"/>
</dbReference>
<evidence type="ECO:0000256" key="4">
    <source>
        <dbReference type="ARBA" id="ARBA00022490"/>
    </source>
</evidence>
<evidence type="ECO:0000256" key="2">
    <source>
        <dbReference type="ARBA" id="ARBA00009695"/>
    </source>
</evidence>
<keyword evidence="8" id="KW-1185">Reference proteome</keyword>
<dbReference type="STRING" id="1347342.BN863_33430"/>
<dbReference type="AlphaFoldDB" id="T2KQN8"/>
<dbReference type="eggNOG" id="COG2137">
    <property type="taxonomic scope" value="Bacteria"/>
</dbReference>
<dbReference type="EMBL" id="HG315671">
    <property type="protein sequence ID" value="CDF81055.1"/>
    <property type="molecule type" value="Genomic_DNA"/>
</dbReference>
<dbReference type="Proteomes" id="UP000016160">
    <property type="component" value="Chromosome"/>
</dbReference>
<proteinExistence type="inferred from homology"/>